<dbReference type="EnsemblMetazoa" id="XM_038209559.1">
    <property type="protein sequence ID" value="XP_038065487.1"/>
    <property type="gene ID" value="LOC119735704"/>
</dbReference>
<name>A0A914AP19_PATMI</name>
<keyword evidence="2" id="KW-1185">Reference proteome</keyword>
<dbReference type="PANTHER" id="PTHR35818">
    <property type="entry name" value="C1ORF189"/>
    <property type="match status" value="1"/>
</dbReference>
<dbReference type="GeneID" id="119735704"/>
<accession>A0A914AP19</accession>
<organism evidence="1 2">
    <name type="scientific">Patiria miniata</name>
    <name type="common">Bat star</name>
    <name type="synonym">Asterina miniata</name>
    <dbReference type="NCBI Taxonomy" id="46514"/>
    <lineage>
        <taxon>Eukaryota</taxon>
        <taxon>Metazoa</taxon>
        <taxon>Echinodermata</taxon>
        <taxon>Eleutherozoa</taxon>
        <taxon>Asterozoa</taxon>
        <taxon>Asteroidea</taxon>
        <taxon>Valvatacea</taxon>
        <taxon>Valvatida</taxon>
        <taxon>Asterinidae</taxon>
        <taxon>Patiria</taxon>
    </lineage>
</organism>
<dbReference type="InterPro" id="IPR029375">
    <property type="entry name" value="CFAP141"/>
</dbReference>
<dbReference type="Proteomes" id="UP000887568">
    <property type="component" value="Unplaced"/>
</dbReference>
<dbReference type="OMA" id="SEWSEGL"/>
<dbReference type="RefSeq" id="XP_038065487.1">
    <property type="nucleotide sequence ID" value="XM_038209559.1"/>
</dbReference>
<protein>
    <submittedName>
        <fullName evidence="1">Uncharacterized protein</fullName>
    </submittedName>
</protein>
<dbReference type="PANTHER" id="PTHR35818:SF1">
    <property type="entry name" value="CILIA- AND FLAGELLA-ASSOCIATED PROTEIN 141"/>
    <property type="match status" value="1"/>
</dbReference>
<dbReference type="OrthoDB" id="2122938at2759"/>
<evidence type="ECO:0000313" key="1">
    <source>
        <dbReference type="EnsemblMetazoa" id="XP_038065487.1"/>
    </source>
</evidence>
<evidence type="ECO:0000313" key="2">
    <source>
        <dbReference type="Proteomes" id="UP000887568"/>
    </source>
</evidence>
<dbReference type="AlphaFoldDB" id="A0A914AP19"/>
<proteinExistence type="predicted"/>
<sequence>MSLSTSYRFEANTATNRKSLQRALQPQKERIKYDELMAARESVVKNELELNQKALWSENLEEASECRKAKDLSAQLKTETKFANKALVEVRRAALRQRLEREYEGYEQELHAQGKAFYFKRE</sequence>
<reference evidence="1" key="1">
    <citation type="submission" date="2022-11" db="UniProtKB">
        <authorList>
            <consortium name="EnsemblMetazoa"/>
        </authorList>
    </citation>
    <scope>IDENTIFICATION</scope>
</reference>
<dbReference type="Pfam" id="PF15104">
    <property type="entry name" value="CFAP141"/>
    <property type="match status" value="1"/>
</dbReference>